<evidence type="ECO:0000313" key="7">
    <source>
        <dbReference type="Proteomes" id="UP001219525"/>
    </source>
</evidence>
<keyword evidence="2 5" id="KW-0812">Transmembrane</keyword>
<feature type="transmembrane region" description="Helical" evidence="5">
    <location>
        <begin position="232"/>
        <end position="252"/>
    </location>
</feature>
<feature type="transmembrane region" description="Helical" evidence="5">
    <location>
        <begin position="149"/>
        <end position="169"/>
    </location>
</feature>
<feature type="transmembrane region" description="Helical" evidence="5">
    <location>
        <begin position="47"/>
        <end position="65"/>
    </location>
</feature>
<keyword evidence="7" id="KW-1185">Reference proteome</keyword>
<dbReference type="Pfam" id="PF04479">
    <property type="entry name" value="RTA1"/>
    <property type="match status" value="1"/>
</dbReference>
<comment type="caution">
    <text evidence="6">The sequence shown here is derived from an EMBL/GenBank/DDBJ whole genome shotgun (WGS) entry which is preliminary data.</text>
</comment>
<protein>
    <submittedName>
        <fullName evidence="6">RTA1-like protein</fullName>
    </submittedName>
</protein>
<accession>A0AAD6VBV9</accession>
<dbReference type="AlphaFoldDB" id="A0AAD6VBV9"/>
<evidence type="ECO:0000313" key="6">
    <source>
        <dbReference type="EMBL" id="KAJ7208493.1"/>
    </source>
</evidence>
<dbReference type="GO" id="GO:0000324">
    <property type="term" value="C:fungal-type vacuole"/>
    <property type="evidence" value="ECO:0007669"/>
    <property type="project" value="TreeGrafter"/>
</dbReference>
<gene>
    <name evidence="6" type="ORF">GGX14DRAFT_453829</name>
</gene>
<dbReference type="PANTHER" id="PTHR31465">
    <property type="entry name" value="PROTEIN RTA1-RELATED"/>
    <property type="match status" value="1"/>
</dbReference>
<proteinExistence type="predicted"/>
<organism evidence="6 7">
    <name type="scientific">Mycena pura</name>
    <dbReference type="NCBI Taxonomy" id="153505"/>
    <lineage>
        <taxon>Eukaryota</taxon>
        <taxon>Fungi</taxon>
        <taxon>Dikarya</taxon>
        <taxon>Basidiomycota</taxon>
        <taxon>Agaricomycotina</taxon>
        <taxon>Agaricomycetes</taxon>
        <taxon>Agaricomycetidae</taxon>
        <taxon>Agaricales</taxon>
        <taxon>Marasmiineae</taxon>
        <taxon>Mycenaceae</taxon>
        <taxon>Mycena</taxon>
    </lineage>
</organism>
<name>A0AAD6VBV9_9AGAR</name>
<evidence type="ECO:0000256" key="4">
    <source>
        <dbReference type="ARBA" id="ARBA00023136"/>
    </source>
</evidence>
<feature type="transmembrane region" description="Helical" evidence="5">
    <location>
        <begin position="72"/>
        <end position="91"/>
    </location>
</feature>
<keyword evidence="4 5" id="KW-0472">Membrane</keyword>
<dbReference type="EMBL" id="JARJCW010000033">
    <property type="protein sequence ID" value="KAJ7208493.1"/>
    <property type="molecule type" value="Genomic_DNA"/>
</dbReference>
<keyword evidence="3 5" id="KW-1133">Transmembrane helix</keyword>
<evidence type="ECO:0000256" key="2">
    <source>
        <dbReference type="ARBA" id="ARBA00022692"/>
    </source>
</evidence>
<comment type="subcellular location">
    <subcellularLocation>
        <location evidence="1">Membrane</location>
        <topology evidence="1">Multi-pass membrane protein</topology>
    </subcellularLocation>
</comment>
<feature type="transmembrane region" description="Helical" evidence="5">
    <location>
        <begin position="189"/>
        <end position="211"/>
    </location>
</feature>
<feature type="transmembrane region" description="Helical" evidence="5">
    <location>
        <begin position="106"/>
        <end position="128"/>
    </location>
</feature>
<dbReference type="Proteomes" id="UP001219525">
    <property type="component" value="Unassembled WGS sequence"/>
</dbReference>
<evidence type="ECO:0000256" key="5">
    <source>
        <dbReference type="SAM" id="Phobius"/>
    </source>
</evidence>
<feature type="transmembrane region" description="Helical" evidence="5">
    <location>
        <begin position="272"/>
        <end position="296"/>
    </location>
</feature>
<evidence type="ECO:0000256" key="1">
    <source>
        <dbReference type="ARBA" id="ARBA00004141"/>
    </source>
</evidence>
<dbReference type="GO" id="GO:0005886">
    <property type="term" value="C:plasma membrane"/>
    <property type="evidence" value="ECO:0007669"/>
    <property type="project" value="TreeGrafter"/>
</dbReference>
<evidence type="ECO:0000256" key="3">
    <source>
        <dbReference type="ARBA" id="ARBA00022989"/>
    </source>
</evidence>
<sequence length="321" mass="35218">MRTNTSRPQSRPNPLKQNFCFFYYMSAPNPTIPQADLSPYGYVPHEGVAIIFLLLFGFSTLLHATQAVYFRMWWLLPTACLCGIGEVVGWSGRLWSSLSPTLGDPYMMQITTTIISPTPLLAVNFIVLSRIITRLGPSYSRLTPKSYTTIFLSCDLIALVVQGAGGGIAASSTTRASQNLGGNIMLGGIVFQFVAICAYTACGVDFVRNYTARKSVRPMISSAERGLLDTRLKLMLAALAFSTLVLLIRSIYRTVELADGWTGKVITTEVYFNVLDGGMVILAIYTMNVAHPGLLLMSRQSEDREQIHLKQHSTSSASSFA</sequence>
<dbReference type="InterPro" id="IPR007568">
    <property type="entry name" value="RTA1"/>
</dbReference>
<reference evidence="6" key="1">
    <citation type="submission" date="2023-03" db="EMBL/GenBank/DDBJ databases">
        <title>Massive genome expansion in bonnet fungi (Mycena s.s.) driven by repeated elements and novel gene families across ecological guilds.</title>
        <authorList>
            <consortium name="Lawrence Berkeley National Laboratory"/>
            <person name="Harder C.B."/>
            <person name="Miyauchi S."/>
            <person name="Viragh M."/>
            <person name="Kuo A."/>
            <person name="Thoen E."/>
            <person name="Andreopoulos B."/>
            <person name="Lu D."/>
            <person name="Skrede I."/>
            <person name="Drula E."/>
            <person name="Henrissat B."/>
            <person name="Morin E."/>
            <person name="Kohler A."/>
            <person name="Barry K."/>
            <person name="LaButti K."/>
            <person name="Morin E."/>
            <person name="Salamov A."/>
            <person name="Lipzen A."/>
            <person name="Mereny Z."/>
            <person name="Hegedus B."/>
            <person name="Baldrian P."/>
            <person name="Stursova M."/>
            <person name="Weitz H."/>
            <person name="Taylor A."/>
            <person name="Grigoriev I.V."/>
            <person name="Nagy L.G."/>
            <person name="Martin F."/>
            <person name="Kauserud H."/>
        </authorList>
    </citation>
    <scope>NUCLEOTIDE SEQUENCE</scope>
    <source>
        <strain evidence="6">9144</strain>
    </source>
</reference>
<dbReference type="PANTHER" id="PTHR31465:SF9">
    <property type="entry name" value="SPHINGOID LONG-CHAIN BASE TRANSPORTER RSB1"/>
    <property type="match status" value="1"/>
</dbReference>